<reference evidence="2 3" key="1">
    <citation type="journal article" date="2015" name="Proc. Natl. Acad. Sci. U.S.A.">
        <title>The resurrection genome of Boea hygrometrica: A blueprint for survival of dehydration.</title>
        <authorList>
            <person name="Xiao L."/>
            <person name="Yang G."/>
            <person name="Zhang L."/>
            <person name="Yang X."/>
            <person name="Zhao S."/>
            <person name="Ji Z."/>
            <person name="Zhou Q."/>
            <person name="Hu M."/>
            <person name="Wang Y."/>
            <person name="Chen M."/>
            <person name="Xu Y."/>
            <person name="Jin H."/>
            <person name="Xiao X."/>
            <person name="Hu G."/>
            <person name="Bao F."/>
            <person name="Hu Y."/>
            <person name="Wan P."/>
            <person name="Li L."/>
            <person name="Deng X."/>
            <person name="Kuang T."/>
            <person name="Xiang C."/>
            <person name="Zhu J.K."/>
            <person name="Oliver M.J."/>
            <person name="He Y."/>
        </authorList>
    </citation>
    <scope>NUCLEOTIDE SEQUENCE [LARGE SCALE GENOMIC DNA]</scope>
    <source>
        <strain evidence="3">cv. XS01</strain>
    </source>
</reference>
<protein>
    <recommendedName>
        <fullName evidence="1">DUF659 domain-containing protein</fullName>
    </recommendedName>
</protein>
<proteinExistence type="predicted"/>
<feature type="non-terminal residue" evidence="2">
    <location>
        <position position="1"/>
    </location>
</feature>
<gene>
    <name evidence="2" type="ORF">F511_35545</name>
</gene>
<evidence type="ECO:0000313" key="3">
    <source>
        <dbReference type="Proteomes" id="UP000250235"/>
    </source>
</evidence>
<accession>A0A2Z7CIX7</accession>
<dbReference type="Proteomes" id="UP000250235">
    <property type="component" value="Unassembled WGS sequence"/>
</dbReference>
<dbReference type="InterPro" id="IPR012337">
    <property type="entry name" value="RNaseH-like_sf"/>
</dbReference>
<dbReference type="EMBL" id="KQ995763">
    <property type="protein sequence ID" value="KZV45877.1"/>
    <property type="molecule type" value="Genomic_DNA"/>
</dbReference>
<evidence type="ECO:0000313" key="2">
    <source>
        <dbReference type="EMBL" id="KZV45877.1"/>
    </source>
</evidence>
<dbReference type="Pfam" id="PF04937">
    <property type="entry name" value="DUF659"/>
    <property type="match status" value="1"/>
</dbReference>
<dbReference type="SUPFAM" id="SSF53098">
    <property type="entry name" value="Ribonuclease H-like"/>
    <property type="match status" value="1"/>
</dbReference>
<name>A0A2Z7CIX7_9LAMI</name>
<keyword evidence="3" id="KW-1185">Reference proteome</keyword>
<sequence length="294" mass="33206">WAKNGCSIMTDAWIDRKRRSILIMCVNCREGTTFLESKESSDEAHTARLIFEYVDKCVEHVGAQNVVQIVTDNATNNMAAAKLMKEKRPGIFWSSCATHTINLMLESIGKLPKFKKVIDQAKFFTIFIYAHHKTLSLMRSFTKKRDIIRPGVTRFASNFLTLQSLIEKKSNLRAMFTSDLWENCKWSKTTKGKSAYSTVMSMSFWNGVTLCLKIFAPLVRVLRLVDGDRKPSMGFLYGELLRAKREKERNVDVLLAKDASNAQGWIVDGGEEDEVEPGTGLTWQIIDDASGATA</sequence>
<dbReference type="AlphaFoldDB" id="A0A2Z7CIX7"/>
<dbReference type="OrthoDB" id="2012664at2759"/>
<organism evidence="2 3">
    <name type="scientific">Dorcoceras hygrometricum</name>
    <dbReference type="NCBI Taxonomy" id="472368"/>
    <lineage>
        <taxon>Eukaryota</taxon>
        <taxon>Viridiplantae</taxon>
        <taxon>Streptophyta</taxon>
        <taxon>Embryophyta</taxon>
        <taxon>Tracheophyta</taxon>
        <taxon>Spermatophyta</taxon>
        <taxon>Magnoliopsida</taxon>
        <taxon>eudicotyledons</taxon>
        <taxon>Gunneridae</taxon>
        <taxon>Pentapetalae</taxon>
        <taxon>asterids</taxon>
        <taxon>lamiids</taxon>
        <taxon>Lamiales</taxon>
        <taxon>Gesneriaceae</taxon>
        <taxon>Didymocarpoideae</taxon>
        <taxon>Trichosporeae</taxon>
        <taxon>Loxocarpinae</taxon>
        <taxon>Dorcoceras</taxon>
    </lineage>
</organism>
<feature type="domain" description="DUF659" evidence="1">
    <location>
        <begin position="1"/>
        <end position="122"/>
    </location>
</feature>
<dbReference type="InterPro" id="IPR007021">
    <property type="entry name" value="DUF659"/>
</dbReference>
<dbReference type="PANTHER" id="PTHR32166">
    <property type="entry name" value="OSJNBA0013A04.12 PROTEIN"/>
    <property type="match status" value="1"/>
</dbReference>
<evidence type="ECO:0000259" key="1">
    <source>
        <dbReference type="Pfam" id="PF04937"/>
    </source>
</evidence>
<dbReference type="PANTHER" id="PTHR32166:SF74">
    <property type="entry name" value="OS05G0256350 PROTEIN"/>
    <property type="match status" value="1"/>
</dbReference>